<keyword evidence="12" id="KW-0732">Signal</keyword>
<evidence type="ECO:0000256" key="10">
    <source>
        <dbReference type="PROSITE-ProRule" id="PRU00091"/>
    </source>
</evidence>
<evidence type="ECO:0000256" key="9">
    <source>
        <dbReference type="ARBA" id="ARBA00023136"/>
    </source>
</evidence>
<dbReference type="InterPro" id="IPR017455">
    <property type="entry name" value="Znf_FYVE-rel"/>
</dbReference>
<dbReference type="CDD" id="cd15729">
    <property type="entry name" value="FYVE_endofin"/>
    <property type="match status" value="1"/>
</dbReference>
<dbReference type="Gene3D" id="3.30.1360.220">
    <property type="entry name" value="Domain of unknown function (DUF3480), N-terminal subdomain"/>
    <property type="match status" value="1"/>
</dbReference>
<feature type="region of interest" description="Disordered" evidence="11">
    <location>
        <begin position="685"/>
        <end position="706"/>
    </location>
</feature>
<name>A0AAV7W567_PLEWA</name>
<proteinExistence type="predicted"/>
<keyword evidence="5" id="KW-0479">Metal-binding</keyword>
<gene>
    <name evidence="14" type="ORF">NDU88_004411</name>
</gene>
<keyword evidence="8" id="KW-0862">Zinc</keyword>
<dbReference type="SUPFAM" id="SSF57903">
    <property type="entry name" value="FYVE/PHD zinc finger"/>
    <property type="match status" value="1"/>
</dbReference>
<evidence type="ECO:0000256" key="7">
    <source>
        <dbReference type="ARBA" id="ARBA00022771"/>
    </source>
</evidence>
<comment type="subcellular location">
    <subcellularLocation>
        <location evidence="2">Cytoplasm</location>
    </subcellularLocation>
    <subcellularLocation>
        <location evidence="1">Early endosome membrane</location>
    </subcellularLocation>
</comment>
<dbReference type="Proteomes" id="UP001066276">
    <property type="component" value="Chromosome 1_2"/>
</dbReference>
<dbReference type="GO" id="GO:0031901">
    <property type="term" value="C:early endosome membrane"/>
    <property type="evidence" value="ECO:0007669"/>
    <property type="project" value="UniProtKB-SubCell"/>
</dbReference>
<dbReference type="InterPro" id="IPR011011">
    <property type="entry name" value="Znf_FYVE_PHD"/>
</dbReference>
<feature type="chain" id="PRO_5043507649" description="FYVE-type domain-containing protein" evidence="12">
    <location>
        <begin position="17"/>
        <end position="1336"/>
    </location>
</feature>
<evidence type="ECO:0000256" key="11">
    <source>
        <dbReference type="SAM" id="MobiDB-lite"/>
    </source>
</evidence>
<dbReference type="FunFam" id="3.30.1360.220:FF:000001">
    <property type="entry name" value="Zinc finger, FYVE domain-containing 9a"/>
    <property type="match status" value="1"/>
</dbReference>
<dbReference type="GO" id="GO:0016197">
    <property type="term" value="P:endosomal transport"/>
    <property type="evidence" value="ECO:0007669"/>
    <property type="project" value="TreeGrafter"/>
</dbReference>
<dbReference type="SMART" id="SM00064">
    <property type="entry name" value="FYVE"/>
    <property type="match status" value="1"/>
</dbReference>
<accession>A0AAV7W567</accession>
<keyword evidence="7 10" id="KW-0863">Zinc-finger</keyword>
<dbReference type="EMBL" id="JANPWB010000002">
    <property type="protein sequence ID" value="KAJ1209032.1"/>
    <property type="molecule type" value="Genomic_DNA"/>
</dbReference>
<keyword evidence="4" id="KW-0597">Phosphoprotein</keyword>
<evidence type="ECO:0000256" key="4">
    <source>
        <dbReference type="ARBA" id="ARBA00022553"/>
    </source>
</evidence>
<reference evidence="14" key="1">
    <citation type="journal article" date="2022" name="bioRxiv">
        <title>Sequencing and chromosome-scale assembly of the giantPleurodeles waltlgenome.</title>
        <authorList>
            <person name="Brown T."/>
            <person name="Elewa A."/>
            <person name="Iarovenko S."/>
            <person name="Subramanian E."/>
            <person name="Araus A.J."/>
            <person name="Petzold A."/>
            <person name="Susuki M."/>
            <person name="Suzuki K.-i.T."/>
            <person name="Hayashi T."/>
            <person name="Toyoda A."/>
            <person name="Oliveira C."/>
            <person name="Osipova E."/>
            <person name="Leigh N.D."/>
            <person name="Simon A."/>
            <person name="Yun M.H."/>
        </authorList>
    </citation>
    <scope>NUCLEOTIDE SEQUENCE</scope>
    <source>
        <strain evidence="14">20211129_DDA</strain>
        <tissue evidence="14">Liver</tissue>
    </source>
</reference>
<keyword evidence="9" id="KW-0472">Membrane</keyword>
<dbReference type="Pfam" id="PF11979">
    <property type="entry name" value="SARA_C"/>
    <property type="match status" value="1"/>
</dbReference>
<keyword evidence="6" id="KW-0967">Endosome</keyword>
<sequence>MKALVLQVIFELLVQGRPILSQEPHLIHELESYRAVVSAPEVNHDSFSSELLYFQPEIDVSKLQHGIGASALEPLVTLEPTPTSKARLEELNTTHNEKNVTGLDLLSMVDSGISDEIQSSSLGRGSEPLCDLISDTGNLIHSTISPDSKEHPDDFLPGNDYLSTLDCLHSSLEPKIGGTISESQLPKAVGEMGLLDFKSCEPCSDENDTLLIEEQCVKNASSAPAILPMSNSSNNDLGVKLHCESMKASVHLIPEECIESTDSQVVNNNQNVSLETVLREHKSSDTLKPGSCLQSENDVSVVFKKEAAGVRQEHDQIVEEQLRVSEIKDNKAALMEISSLPRTSPGEVHSSLSCLPIAVSLCGSLLASEDTDSVIPPEEDHLVIHDTASVHAGTANSLSSDCLSYVVTEHRSEQAEEAEEKAESLHNVNQIVLKQEEDTHIYETVDSKTIDTVALPHLEAIAAFPSAPEVENVPPRDIIHQLNVDHCNAVTLPITDGESRSLTSDPGNKLISGQNDTLMCDVLISDAELDAFLKEQSSSVYNTNTFEDGFPVLDADLSEFLYIEDSTGMEENTEEEPKVTAGSTVDKHDQALVLIDAKMEAQSLPEPSNKDKDVYHDTSKHTFETTDVHISGENSWRSRGGARPKHLLGLPPQLACDGKPSKPIPTCSMEAGAEKQLVNNGESLSAPVDIENSSDSGANFNSSGIETRLGPEETLQTVNNENCHVDGDLNSVGQKQPAWVPDSEAPNCMNCQVKFTFTKRRHHCRACGKVFCATCCNRKCKLQYMEKEARVCLDCHESILKGAKEHKRVWFADGLLPNGELADTTKLAAKGKRSSQDHSPVSPVPPEPLIVAGPASGTFAAFDDRINKETINLTSETAGAFTVAGFSDYRMLCGVEKCVGKDLSLLPEDEAGLPPLLLATGEECGDAMMEERPCHKQLLSLLEEGGPDPLTFILNANLLVNVKLVTYSSEKCWFCSTNGLHGVGQAEIVILLRCLPNEDTLPKDIFRLFLNIYKDALKGKYINNLENVTFNESFLDSKEHGGFLFIAPTFQNLSELPLPNTPFLCGILIHKMEVPWAKVFPIRVMLRLGAEYGVYPSPVVSIRNRKPLYGEIGHTIMNLLADLRNYQYTLTTVDGLLIHMEMGTSCIKLPVKRYNEVLKIISASNEHVISIGASFSMEADSHLVCLQNDDGVYQTQANSATGQPRKVTGASFVIFNGALKTSSGFLAKSSIVEDGLMVQITAETMEGLRQALREKKDFRIACGKVDAGELREDVNICWVQSEDKTNKGVVSPIDGQSLEGILSDKIPQESDFEANDKLVRCTEVRIYNSLMSVDTY</sequence>
<evidence type="ECO:0000256" key="2">
    <source>
        <dbReference type="ARBA" id="ARBA00004496"/>
    </source>
</evidence>
<feature type="compositionally biased region" description="Polar residues" evidence="11">
    <location>
        <begin position="691"/>
        <end position="705"/>
    </location>
</feature>
<evidence type="ECO:0000256" key="1">
    <source>
        <dbReference type="ARBA" id="ARBA00004146"/>
    </source>
</evidence>
<dbReference type="PANTHER" id="PTHR46319">
    <property type="entry name" value="ZINC FINGER FYVE DOMAIN-CONTAINING PROTEIN"/>
    <property type="match status" value="1"/>
</dbReference>
<evidence type="ECO:0000256" key="8">
    <source>
        <dbReference type="ARBA" id="ARBA00022833"/>
    </source>
</evidence>
<dbReference type="GO" id="GO:0008270">
    <property type="term" value="F:zinc ion binding"/>
    <property type="evidence" value="ECO:0007669"/>
    <property type="project" value="UniProtKB-KW"/>
</dbReference>
<organism evidence="14 15">
    <name type="scientific">Pleurodeles waltl</name>
    <name type="common">Iberian ribbed newt</name>
    <dbReference type="NCBI Taxonomy" id="8319"/>
    <lineage>
        <taxon>Eukaryota</taxon>
        <taxon>Metazoa</taxon>
        <taxon>Chordata</taxon>
        <taxon>Craniata</taxon>
        <taxon>Vertebrata</taxon>
        <taxon>Euteleostomi</taxon>
        <taxon>Amphibia</taxon>
        <taxon>Batrachia</taxon>
        <taxon>Caudata</taxon>
        <taxon>Salamandroidea</taxon>
        <taxon>Salamandridae</taxon>
        <taxon>Pleurodelinae</taxon>
        <taxon>Pleurodeles</taxon>
    </lineage>
</organism>
<dbReference type="GO" id="GO:0005545">
    <property type="term" value="F:1-phosphatidylinositol binding"/>
    <property type="evidence" value="ECO:0007669"/>
    <property type="project" value="UniProtKB-ARBA"/>
</dbReference>
<evidence type="ECO:0000256" key="3">
    <source>
        <dbReference type="ARBA" id="ARBA00022490"/>
    </source>
</evidence>
<dbReference type="PANTHER" id="PTHR46319:SF1">
    <property type="entry name" value="ZINC FINGER FYVE DOMAIN-CONTAINING PROTEIN 16"/>
    <property type="match status" value="1"/>
</dbReference>
<comment type="caution">
    <text evidence="14">The sequence shown here is derived from an EMBL/GenBank/DDBJ whole genome shotgun (WGS) entry which is preliminary data.</text>
</comment>
<protein>
    <recommendedName>
        <fullName evidence="13">FYVE-type domain-containing protein</fullName>
    </recommendedName>
</protein>
<feature type="domain" description="FYVE-type" evidence="13">
    <location>
        <begin position="742"/>
        <end position="800"/>
    </location>
</feature>
<evidence type="ECO:0000313" key="14">
    <source>
        <dbReference type="EMBL" id="KAJ1209032.1"/>
    </source>
</evidence>
<dbReference type="InterPro" id="IPR000306">
    <property type="entry name" value="Znf_FYVE"/>
</dbReference>
<dbReference type="InterPro" id="IPR013083">
    <property type="entry name" value="Znf_RING/FYVE/PHD"/>
</dbReference>
<dbReference type="PROSITE" id="PS50178">
    <property type="entry name" value="ZF_FYVE"/>
    <property type="match status" value="1"/>
</dbReference>
<dbReference type="Gene3D" id="3.30.40.10">
    <property type="entry name" value="Zinc/RING finger domain, C3HC4 (zinc finger)"/>
    <property type="match status" value="1"/>
</dbReference>
<dbReference type="Pfam" id="PF01363">
    <property type="entry name" value="FYVE"/>
    <property type="match status" value="1"/>
</dbReference>
<evidence type="ECO:0000256" key="5">
    <source>
        <dbReference type="ARBA" id="ARBA00022723"/>
    </source>
</evidence>
<evidence type="ECO:0000259" key="13">
    <source>
        <dbReference type="PROSITE" id="PS50178"/>
    </source>
</evidence>
<keyword evidence="3" id="KW-0963">Cytoplasm</keyword>
<evidence type="ECO:0000256" key="12">
    <source>
        <dbReference type="SAM" id="SignalP"/>
    </source>
</evidence>
<keyword evidence="15" id="KW-1185">Reference proteome</keyword>
<dbReference type="InterPro" id="IPR022557">
    <property type="entry name" value="SARA-like_C"/>
</dbReference>
<dbReference type="SMART" id="SM01421">
    <property type="entry name" value="DUF3480"/>
    <property type="match status" value="1"/>
</dbReference>
<evidence type="ECO:0000256" key="6">
    <source>
        <dbReference type="ARBA" id="ARBA00022753"/>
    </source>
</evidence>
<evidence type="ECO:0000313" key="15">
    <source>
        <dbReference type="Proteomes" id="UP001066276"/>
    </source>
</evidence>
<dbReference type="GO" id="GO:0005829">
    <property type="term" value="C:cytosol"/>
    <property type="evidence" value="ECO:0007669"/>
    <property type="project" value="UniProtKB-ARBA"/>
</dbReference>
<dbReference type="FunFam" id="3.30.40.10:FF:000084">
    <property type="entry name" value="Zinc finger, FYVE domain-containing 9b"/>
    <property type="match status" value="1"/>
</dbReference>
<dbReference type="Gene3D" id="3.30.500.40">
    <property type="match status" value="1"/>
</dbReference>
<feature type="signal peptide" evidence="12">
    <location>
        <begin position="1"/>
        <end position="16"/>
    </location>
</feature>